<dbReference type="AlphaFoldDB" id="A0A1A8N213"/>
<reference evidence="3" key="1">
    <citation type="submission" date="2016-05" db="EMBL/GenBank/DDBJ databases">
        <authorList>
            <person name="Lavstsen T."/>
            <person name="Jespersen J.S."/>
        </authorList>
    </citation>
    <scope>NUCLEOTIDE SEQUENCE</scope>
    <source>
        <tissue evidence="3">Brain</tissue>
    </source>
</reference>
<reference evidence="3" key="2">
    <citation type="submission" date="2016-06" db="EMBL/GenBank/DDBJ databases">
        <title>The genome of a short-lived fish provides insights into sex chromosome evolution and the genetic control of aging.</title>
        <authorList>
            <person name="Reichwald K."/>
            <person name="Felder M."/>
            <person name="Petzold A."/>
            <person name="Koch P."/>
            <person name="Groth M."/>
            <person name="Platzer M."/>
        </authorList>
    </citation>
    <scope>NUCLEOTIDE SEQUENCE</scope>
    <source>
        <tissue evidence="3">Brain</tissue>
    </source>
</reference>
<sequence>AGLAGPPLGGVLVDVTQNYGAAFYSCAVGMGLSATFLGLVKPAKRGLSCRRRSLKCLECERNVCSQLGNGEQTQDQRPDRLKCCSV</sequence>
<gene>
    <name evidence="3" type="primary">SLC16A6</name>
</gene>
<name>A0A1A8N213_9TELE</name>
<keyword evidence="2" id="KW-1133">Transmembrane helix</keyword>
<keyword evidence="2" id="KW-0812">Transmembrane</keyword>
<evidence type="ECO:0000313" key="3">
    <source>
        <dbReference type="EMBL" id="SBR63150.1"/>
    </source>
</evidence>
<evidence type="ECO:0000256" key="2">
    <source>
        <dbReference type="SAM" id="Phobius"/>
    </source>
</evidence>
<dbReference type="InterPro" id="IPR036259">
    <property type="entry name" value="MFS_trans_sf"/>
</dbReference>
<protein>
    <submittedName>
        <fullName evidence="3">Solute carrier family 16, member 6 (Monocarboxylic acid transporter 7)</fullName>
    </submittedName>
</protein>
<proteinExistence type="predicted"/>
<dbReference type="SUPFAM" id="SSF103473">
    <property type="entry name" value="MFS general substrate transporter"/>
    <property type="match status" value="1"/>
</dbReference>
<comment type="subcellular location">
    <subcellularLocation>
        <location evidence="1">Membrane</location>
        <topology evidence="1">Multi-pass membrane protein</topology>
    </subcellularLocation>
</comment>
<dbReference type="EMBL" id="HAEF01021991">
    <property type="protein sequence ID" value="SBR63150.1"/>
    <property type="molecule type" value="Transcribed_RNA"/>
</dbReference>
<organism evidence="3">
    <name type="scientific">Nothobranchius pienaari</name>
    <dbReference type="NCBI Taxonomy" id="704102"/>
    <lineage>
        <taxon>Eukaryota</taxon>
        <taxon>Metazoa</taxon>
        <taxon>Chordata</taxon>
        <taxon>Craniata</taxon>
        <taxon>Vertebrata</taxon>
        <taxon>Euteleostomi</taxon>
        <taxon>Actinopterygii</taxon>
        <taxon>Neopterygii</taxon>
        <taxon>Teleostei</taxon>
        <taxon>Neoteleostei</taxon>
        <taxon>Acanthomorphata</taxon>
        <taxon>Ovalentaria</taxon>
        <taxon>Atherinomorphae</taxon>
        <taxon>Cyprinodontiformes</taxon>
        <taxon>Nothobranchiidae</taxon>
        <taxon>Nothobranchius</taxon>
    </lineage>
</organism>
<dbReference type="GO" id="GO:0016020">
    <property type="term" value="C:membrane"/>
    <property type="evidence" value="ECO:0007669"/>
    <property type="project" value="UniProtKB-SubCell"/>
</dbReference>
<feature type="non-terminal residue" evidence="3">
    <location>
        <position position="1"/>
    </location>
</feature>
<accession>A0A1A8N213</accession>
<keyword evidence="2" id="KW-0472">Membrane</keyword>
<feature type="transmembrane region" description="Helical" evidence="2">
    <location>
        <begin position="21"/>
        <end position="40"/>
    </location>
</feature>
<evidence type="ECO:0000256" key="1">
    <source>
        <dbReference type="ARBA" id="ARBA00004141"/>
    </source>
</evidence>